<evidence type="ECO:0000313" key="1">
    <source>
        <dbReference type="EMBL" id="KAF5808615.1"/>
    </source>
</evidence>
<comment type="caution">
    <text evidence="1">The sequence shown here is derived from an EMBL/GenBank/DDBJ whole genome shotgun (WGS) entry which is preliminary data.</text>
</comment>
<keyword evidence="1" id="KW-0238">DNA-binding</keyword>
<dbReference type="AlphaFoldDB" id="A0A9K3J646"/>
<reference evidence="1" key="2">
    <citation type="submission" date="2020-06" db="EMBL/GenBank/DDBJ databases">
        <title>Helianthus annuus Genome sequencing and assembly Release 2.</title>
        <authorList>
            <person name="Gouzy J."/>
            <person name="Langlade N."/>
            <person name="Munos S."/>
        </authorList>
    </citation>
    <scope>NUCLEOTIDE SEQUENCE</scope>
    <source>
        <tissue evidence="1">Leaves</tissue>
    </source>
</reference>
<dbReference type="Gramene" id="mRNA:HanXRQr2_Chr04g0147511">
    <property type="protein sequence ID" value="mRNA:HanXRQr2_Chr04g0147511"/>
    <property type="gene ID" value="HanXRQr2_Chr04g0147511"/>
</dbReference>
<gene>
    <name evidence="1" type="ORF">HanXRQr2_Chr04g0147511</name>
</gene>
<keyword evidence="2" id="KW-1185">Reference proteome</keyword>
<name>A0A9K3J646_HELAN</name>
<reference evidence="1" key="1">
    <citation type="journal article" date="2017" name="Nature">
        <title>The sunflower genome provides insights into oil metabolism, flowering and Asterid evolution.</title>
        <authorList>
            <person name="Badouin H."/>
            <person name="Gouzy J."/>
            <person name="Grassa C.J."/>
            <person name="Murat F."/>
            <person name="Staton S.E."/>
            <person name="Cottret L."/>
            <person name="Lelandais-Briere C."/>
            <person name="Owens G.L."/>
            <person name="Carrere S."/>
            <person name="Mayjonade B."/>
            <person name="Legrand L."/>
            <person name="Gill N."/>
            <person name="Kane N.C."/>
            <person name="Bowers J.E."/>
            <person name="Hubner S."/>
            <person name="Bellec A."/>
            <person name="Berard A."/>
            <person name="Berges H."/>
            <person name="Blanchet N."/>
            <person name="Boniface M.C."/>
            <person name="Brunel D."/>
            <person name="Catrice O."/>
            <person name="Chaidir N."/>
            <person name="Claudel C."/>
            <person name="Donnadieu C."/>
            <person name="Faraut T."/>
            <person name="Fievet G."/>
            <person name="Helmstetter N."/>
            <person name="King M."/>
            <person name="Knapp S.J."/>
            <person name="Lai Z."/>
            <person name="Le Paslier M.C."/>
            <person name="Lippi Y."/>
            <person name="Lorenzon L."/>
            <person name="Mandel J.R."/>
            <person name="Marage G."/>
            <person name="Marchand G."/>
            <person name="Marquand E."/>
            <person name="Bret-Mestries E."/>
            <person name="Morien E."/>
            <person name="Nambeesan S."/>
            <person name="Nguyen T."/>
            <person name="Pegot-Espagnet P."/>
            <person name="Pouilly N."/>
            <person name="Raftis F."/>
            <person name="Sallet E."/>
            <person name="Schiex T."/>
            <person name="Thomas J."/>
            <person name="Vandecasteele C."/>
            <person name="Vares D."/>
            <person name="Vear F."/>
            <person name="Vautrin S."/>
            <person name="Crespi M."/>
            <person name="Mangin B."/>
            <person name="Burke J.M."/>
            <person name="Salse J."/>
            <person name="Munos S."/>
            <person name="Vincourt P."/>
            <person name="Rieseberg L.H."/>
            <person name="Langlade N.B."/>
        </authorList>
    </citation>
    <scope>NUCLEOTIDE SEQUENCE</scope>
    <source>
        <tissue evidence="1">Leaves</tissue>
    </source>
</reference>
<dbReference type="Proteomes" id="UP000215914">
    <property type="component" value="Unassembled WGS sequence"/>
</dbReference>
<organism evidence="1 2">
    <name type="scientific">Helianthus annuus</name>
    <name type="common">Common sunflower</name>
    <dbReference type="NCBI Taxonomy" id="4232"/>
    <lineage>
        <taxon>Eukaryota</taxon>
        <taxon>Viridiplantae</taxon>
        <taxon>Streptophyta</taxon>
        <taxon>Embryophyta</taxon>
        <taxon>Tracheophyta</taxon>
        <taxon>Spermatophyta</taxon>
        <taxon>Magnoliopsida</taxon>
        <taxon>eudicotyledons</taxon>
        <taxon>Gunneridae</taxon>
        <taxon>Pentapetalae</taxon>
        <taxon>asterids</taxon>
        <taxon>campanulids</taxon>
        <taxon>Asterales</taxon>
        <taxon>Asteraceae</taxon>
        <taxon>Asteroideae</taxon>
        <taxon>Heliantheae alliance</taxon>
        <taxon>Heliantheae</taxon>
        <taxon>Helianthus</taxon>
    </lineage>
</organism>
<evidence type="ECO:0000313" key="2">
    <source>
        <dbReference type="Proteomes" id="UP000215914"/>
    </source>
</evidence>
<sequence>MVYGFAVQVWDCKKKSMKLPKQYEVWINTFNYPVKNAVIGTLDGRLFNVKVFKIGCDFFFYNGWIDMITALKIPSKSWLVFQYEEALACFRIFYFYQDVSLAPSDYFYYKSGCVKDRANCMHANKYFVHHKMLNTVPTYPVVV</sequence>
<protein>
    <submittedName>
        <fullName evidence="1">DNA-binding pseudobarrel domain superfamily</fullName>
    </submittedName>
</protein>
<proteinExistence type="predicted"/>
<dbReference type="GO" id="GO:0003677">
    <property type="term" value="F:DNA binding"/>
    <property type="evidence" value="ECO:0007669"/>
    <property type="project" value="UniProtKB-KW"/>
</dbReference>
<dbReference type="EMBL" id="MNCJ02000319">
    <property type="protein sequence ID" value="KAF5808615.1"/>
    <property type="molecule type" value="Genomic_DNA"/>
</dbReference>
<accession>A0A9K3J646</accession>